<feature type="transmembrane region" description="Helical" evidence="1">
    <location>
        <begin position="206"/>
        <end position="234"/>
    </location>
</feature>
<feature type="domain" description="Acyltransferase 3" evidence="2">
    <location>
        <begin position="47"/>
        <end position="372"/>
    </location>
</feature>
<dbReference type="Pfam" id="PF01757">
    <property type="entry name" value="Acyl_transf_3"/>
    <property type="match status" value="1"/>
</dbReference>
<evidence type="ECO:0000313" key="4">
    <source>
        <dbReference type="Proteomes" id="UP000597613"/>
    </source>
</evidence>
<dbReference type="GO" id="GO:0016746">
    <property type="term" value="F:acyltransferase activity"/>
    <property type="evidence" value="ECO:0007669"/>
    <property type="project" value="UniProtKB-KW"/>
</dbReference>
<comment type="caution">
    <text evidence="3">The sequence shown here is derived from an EMBL/GenBank/DDBJ whole genome shotgun (WGS) entry which is preliminary data.</text>
</comment>
<gene>
    <name evidence="3" type="ORF">H8S47_02090</name>
</gene>
<evidence type="ECO:0000256" key="1">
    <source>
        <dbReference type="SAM" id="Phobius"/>
    </source>
</evidence>
<sequence>MMAPMMAATTNPGDERGAGIVTETQTHAGPTGSQAAKVKVLDPNLSIYLDLLRLVAAFEVVLGHARHFVMPGLPGFISGHTGEAVAVFFVLSGFVIAFVAEEKEHSLRAYATARLSRLYSVCLIALLVGFACDMITNRFGVVPLSTHGFYDPAYLANLPFALTFTNELWFSHRVFGSNEPYWSLGFEAAYYVIFAAFFYLGRVRGAVIGVLLMIAFGPKVVAYMPIWLFGLVAYRHIRAGRVTMSKWLALAAFVATIPGYFLVKRTMEHWAWPMYEPASVAQLAKSFVYFALVGVVITINIIAFRRAAEGRTVFPAGFARAIRWLAGASFTLYLIHQPFLIMLTSLFPGLRTHLLGGPVAIGGAVVLALLIAEVSERRKRVFQRIVGGLLGATPRGSTPRGGQPKSVG</sequence>
<keyword evidence="1" id="KW-0472">Membrane</keyword>
<proteinExistence type="predicted"/>
<feature type="transmembrane region" description="Helical" evidence="1">
    <location>
        <begin position="246"/>
        <end position="263"/>
    </location>
</feature>
<dbReference type="InterPro" id="IPR050879">
    <property type="entry name" value="Acyltransferase_3"/>
</dbReference>
<name>A0ABR7AJA9_9SPHN</name>
<dbReference type="PANTHER" id="PTHR23028">
    <property type="entry name" value="ACETYLTRANSFERASE"/>
    <property type="match status" value="1"/>
</dbReference>
<keyword evidence="3" id="KW-0808">Transferase</keyword>
<organism evidence="3 4">
    <name type="scientific">Sphingomonas albertensis</name>
    <dbReference type="NCBI Taxonomy" id="2762591"/>
    <lineage>
        <taxon>Bacteria</taxon>
        <taxon>Pseudomonadati</taxon>
        <taxon>Pseudomonadota</taxon>
        <taxon>Alphaproteobacteria</taxon>
        <taxon>Sphingomonadales</taxon>
        <taxon>Sphingomonadaceae</taxon>
        <taxon>Sphingomonas</taxon>
    </lineage>
</organism>
<keyword evidence="1" id="KW-1133">Transmembrane helix</keyword>
<feature type="transmembrane region" description="Helical" evidence="1">
    <location>
        <begin position="152"/>
        <end position="169"/>
    </location>
</feature>
<dbReference type="PANTHER" id="PTHR23028:SF53">
    <property type="entry name" value="ACYL_TRANSF_3 DOMAIN-CONTAINING PROTEIN"/>
    <property type="match status" value="1"/>
</dbReference>
<protein>
    <submittedName>
        <fullName evidence="3">Acyltransferase</fullName>
    </submittedName>
</protein>
<feature type="transmembrane region" description="Helical" evidence="1">
    <location>
        <begin position="77"/>
        <end position="100"/>
    </location>
</feature>
<feature type="transmembrane region" description="Helical" evidence="1">
    <location>
        <begin position="181"/>
        <end position="200"/>
    </location>
</feature>
<keyword evidence="3" id="KW-0012">Acyltransferase</keyword>
<dbReference type="EMBL" id="JACONT010000002">
    <property type="protein sequence ID" value="MBC3940476.1"/>
    <property type="molecule type" value="Genomic_DNA"/>
</dbReference>
<feature type="transmembrane region" description="Helical" evidence="1">
    <location>
        <begin position="353"/>
        <end position="374"/>
    </location>
</feature>
<keyword evidence="4" id="KW-1185">Reference proteome</keyword>
<feature type="transmembrane region" description="Helical" evidence="1">
    <location>
        <begin position="283"/>
        <end position="303"/>
    </location>
</feature>
<dbReference type="RefSeq" id="WP_187502270.1">
    <property type="nucleotide sequence ID" value="NZ_CP162536.1"/>
</dbReference>
<feature type="transmembrane region" description="Helical" evidence="1">
    <location>
        <begin position="324"/>
        <end position="347"/>
    </location>
</feature>
<feature type="transmembrane region" description="Helical" evidence="1">
    <location>
        <begin position="121"/>
        <end position="140"/>
    </location>
</feature>
<evidence type="ECO:0000313" key="3">
    <source>
        <dbReference type="EMBL" id="MBC3940476.1"/>
    </source>
</evidence>
<dbReference type="InterPro" id="IPR002656">
    <property type="entry name" value="Acyl_transf_3_dom"/>
</dbReference>
<accession>A0ABR7AJA9</accession>
<evidence type="ECO:0000259" key="2">
    <source>
        <dbReference type="Pfam" id="PF01757"/>
    </source>
</evidence>
<dbReference type="Proteomes" id="UP000597613">
    <property type="component" value="Unassembled WGS sequence"/>
</dbReference>
<reference evidence="3 4" key="1">
    <citation type="submission" date="2020-08" db="EMBL/GenBank/DDBJ databases">
        <title>Putative novel bacterial strains isolated from necrotic wheat leaf tissues caused by Xanthomonas translucens.</title>
        <authorList>
            <person name="Tambong J.T."/>
        </authorList>
    </citation>
    <scope>NUCLEOTIDE SEQUENCE [LARGE SCALE GENOMIC DNA]</scope>
    <source>
        <strain evidence="4">DOAB 1063</strain>
    </source>
</reference>
<keyword evidence="1" id="KW-0812">Transmembrane</keyword>